<dbReference type="Gene3D" id="2.40.50.100">
    <property type="match status" value="1"/>
</dbReference>
<keyword evidence="6" id="KW-1185">Reference proteome</keyword>
<keyword evidence="2" id="KW-0812">Transmembrane</keyword>
<sequence>MADVADKLRRLRIDSAAMRRPAAAPEPVPATRRRVPGAAVAAAMMVLAAAGAGFAAGRAGERSQVAAAPPVVVAPTPTAPVASVVAAGHVVARRQATIAAPVTGRIDHVEVEEGQRIAAGTVIARIDDAAAAAQVDDAAASLRAAHAEIDRLAARRREAAATQLRFDTLDARGFARGADVARAAADVAAIDAELVRARALVDVGAAGLAGARVTLSRMVIRAPFSGVVTRLSAQPGEIISPVSGGGGFTRTGICTIVDMDSLEVEVDVSEAQIAAIRPGQGAAISLDAYPDRPYAGRVLAVVPIADRARATFRVRVGFDRIDARLMPEMAARIAFQDGART</sequence>
<dbReference type="GO" id="GO:1990281">
    <property type="term" value="C:efflux pump complex"/>
    <property type="evidence" value="ECO:0007669"/>
    <property type="project" value="TreeGrafter"/>
</dbReference>
<dbReference type="Proteomes" id="UP000538147">
    <property type="component" value="Unassembled WGS sequence"/>
</dbReference>
<keyword evidence="2" id="KW-1133">Transmembrane helix</keyword>
<evidence type="ECO:0000256" key="2">
    <source>
        <dbReference type="SAM" id="Phobius"/>
    </source>
</evidence>
<dbReference type="InterPro" id="IPR006143">
    <property type="entry name" value="RND_pump_MFP"/>
</dbReference>
<dbReference type="PANTHER" id="PTHR30469">
    <property type="entry name" value="MULTIDRUG RESISTANCE PROTEIN MDTA"/>
    <property type="match status" value="1"/>
</dbReference>
<dbReference type="SUPFAM" id="SSF111369">
    <property type="entry name" value="HlyD-like secretion proteins"/>
    <property type="match status" value="1"/>
</dbReference>
<feature type="domain" description="CzcB-like barrel-sandwich hybrid" evidence="4">
    <location>
        <begin position="95"/>
        <end position="240"/>
    </location>
</feature>
<name>A0A841L8S5_9SPHN</name>
<evidence type="ECO:0000259" key="4">
    <source>
        <dbReference type="Pfam" id="PF25973"/>
    </source>
</evidence>
<dbReference type="Pfam" id="PF25954">
    <property type="entry name" value="Beta-barrel_RND_2"/>
    <property type="match status" value="1"/>
</dbReference>
<dbReference type="InterPro" id="IPR058792">
    <property type="entry name" value="Beta-barrel_RND_2"/>
</dbReference>
<dbReference type="Gene3D" id="2.40.30.170">
    <property type="match status" value="1"/>
</dbReference>
<dbReference type="RefSeq" id="WP_184202408.1">
    <property type="nucleotide sequence ID" value="NZ_BMOX01000027.1"/>
</dbReference>
<feature type="domain" description="CusB-like beta-barrel" evidence="3">
    <location>
        <begin position="264"/>
        <end position="337"/>
    </location>
</feature>
<keyword evidence="2" id="KW-0472">Membrane</keyword>
<feature type="transmembrane region" description="Helical" evidence="2">
    <location>
        <begin position="35"/>
        <end position="56"/>
    </location>
</feature>
<dbReference type="PANTHER" id="PTHR30469:SF38">
    <property type="entry name" value="HLYD FAMILY SECRETION PROTEIN"/>
    <property type="match status" value="1"/>
</dbReference>
<dbReference type="AlphaFoldDB" id="A0A841L8S5"/>
<comment type="caution">
    <text evidence="5">The sequence shown here is derived from an EMBL/GenBank/DDBJ whole genome shotgun (WGS) entry which is preliminary data.</text>
</comment>
<protein>
    <submittedName>
        <fullName evidence="5">RND family efflux transporter MFP subunit</fullName>
    </submittedName>
</protein>
<evidence type="ECO:0000313" key="5">
    <source>
        <dbReference type="EMBL" id="MBB6229037.1"/>
    </source>
</evidence>
<dbReference type="EMBL" id="JACIIV010000030">
    <property type="protein sequence ID" value="MBB6229037.1"/>
    <property type="molecule type" value="Genomic_DNA"/>
</dbReference>
<dbReference type="InterPro" id="IPR058647">
    <property type="entry name" value="BSH_CzcB-like"/>
</dbReference>
<dbReference type="GO" id="GO:0015562">
    <property type="term" value="F:efflux transmembrane transporter activity"/>
    <property type="evidence" value="ECO:0007669"/>
    <property type="project" value="TreeGrafter"/>
</dbReference>
<dbReference type="NCBIfam" id="TIGR01730">
    <property type="entry name" value="RND_mfp"/>
    <property type="match status" value="1"/>
</dbReference>
<evidence type="ECO:0000313" key="6">
    <source>
        <dbReference type="Proteomes" id="UP000538147"/>
    </source>
</evidence>
<evidence type="ECO:0000259" key="3">
    <source>
        <dbReference type="Pfam" id="PF25954"/>
    </source>
</evidence>
<reference evidence="5 6" key="1">
    <citation type="submission" date="2020-08" db="EMBL/GenBank/DDBJ databases">
        <title>Genomic Encyclopedia of Type Strains, Phase IV (KMG-IV): sequencing the most valuable type-strain genomes for metagenomic binning, comparative biology and taxonomic classification.</title>
        <authorList>
            <person name="Goeker M."/>
        </authorList>
    </citation>
    <scope>NUCLEOTIDE SEQUENCE [LARGE SCALE GENOMIC DNA]</scope>
    <source>
        <strain evidence="5 6">DSM 102189</strain>
    </source>
</reference>
<proteinExistence type="inferred from homology"/>
<evidence type="ECO:0000256" key="1">
    <source>
        <dbReference type="ARBA" id="ARBA00009477"/>
    </source>
</evidence>
<accession>A0A841L8S5</accession>
<organism evidence="5 6">
    <name type="scientific">Polymorphobacter multimanifer</name>
    <dbReference type="NCBI Taxonomy" id="1070431"/>
    <lineage>
        <taxon>Bacteria</taxon>
        <taxon>Pseudomonadati</taxon>
        <taxon>Pseudomonadota</taxon>
        <taxon>Alphaproteobacteria</taxon>
        <taxon>Sphingomonadales</taxon>
        <taxon>Sphingosinicellaceae</taxon>
        <taxon>Polymorphobacter</taxon>
    </lineage>
</organism>
<comment type="similarity">
    <text evidence="1">Belongs to the membrane fusion protein (MFP) (TC 8.A.1) family.</text>
</comment>
<dbReference type="Pfam" id="PF25973">
    <property type="entry name" value="BSH_CzcB"/>
    <property type="match status" value="1"/>
</dbReference>
<gene>
    <name evidence="5" type="ORF">FHS79_003235</name>
</gene>